<accession>A0A9P5CSR8</accession>
<dbReference type="OrthoDB" id="4776738at2759"/>
<dbReference type="PANTHER" id="PTHR37535:SF4">
    <property type="entry name" value="FLUG DOMAIN-CONTAINING PROTEIN"/>
    <property type="match status" value="1"/>
</dbReference>
<evidence type="ECO:0000313" key="1">
    <source>
        <dbReference type="EMBL" id="KAF3768410.1"/>
    </source>
</evidence>
<dbReference type="RefSeq" id="XP_040779371.1">
    <property type="nucleotide sequence ID" value="XM_040925437.1"/>
</dbReference>
<evidence type="ECO:0000313" key="2">
    <source>
        <dbReference type="Proteomes" id="UP000803844"/>
    </source>
</evidence>
<proteinExistence type="predicted"/>
<feature type="non-terminal residue" evidence="1">
    <location>
        <position position="1"/>
    </location>
</feature>
<organism evidence="1 2">
    <name type="scientific">Cryphonectria parasitica (strain ATCC 38755 / EP155)</name>
    <dbReference type="NCBI Taxonomy" id="660469"/>
    <lineage>
        <taxon>Eukaryota</taxon>
        <taxon>Fungi</taxon>
        <taxon>Dikarya</taxon>
        <taxon>Ascomycota</taxon>
        <taxon>Pezizomycotina</taxon>
        <taxon>Sordariomycetes</taxon>
        <taxon>Sordariomycetidae</taxon>
        <taxon>Diaporthales</taxon>
        <taxon>Cryphonectriaceae</taxon>
        <taxon>Cryphonectria-Endothia species complex</taxon>
        <taxon>Cryphonectria</taxon>
    </lineage>
</organism>
<dbReference type="EMBL" id="MU032345">
    <property type="protein sequence ID" value="KAF3768410.1"/>
    <property type="molecule type" value="Genomic_DNA"/>
</dbReference>
<keyword evidence="2" id="KW-1185">Reference proteome</keyword>
<comment type="caution">
    <text evidence="1">The sequence shown here is derived from an EMBL/GenBank/DDBJ whole genome shotgun (WGS) entry which is preliminary data.</text>
</comment>
<dbReference type="PANTHER" id="PTHR37535">
    <property type="entry name" value="FLUG DOMAIN PROTEIN"/>
    <property type="match status" value="1"/>
</dbReference>
<dbReference type="GeneID" id="63842566"/>
<protein>
    <submittedName>
        <fullName evidence="1">Uncharacterized protein</fullName>
    </submittedName>
</protein>
<dbReference type="Proteomes" id="UP000803844">
    <property type="component" value="Unassembled WGS sequence"/>
</dbReference>
<reference evidence="1" key="1">
    <citation type="journal article" date="2020" name="Phytopathology">
        <title>Genome sequence of the chestnut blight fungus Cryphonectria parasitica EP155: A fundamental resource for an archetypical invasive plant pathogen.</title>
        <authorList>
            <person name="Crouch J.A."/>
            <person name="Dawe A."/>
            <person name="Aerts A."/>
            <person name="Barry K."/>
            <person name="Churchill A.C.L."/>
            <person name="Grimwood J."/>
            <person name="Hillman B."/>
            <person name="Milgroom M.G."/>
            <person name="Pangilinan J."/>
            <person name="Smith M."/>
            <person name="Salamov A."/>
            <person name="Schmutz J."/>
            <person name="Yadav J."/>
            <person name="Grigoriev I.V."/>
            <person name="Nuss D."/>
        </authorList>
    </citation>
    <scope>NUCLEOTIDE SEQUENCE</scope>
    <source>
        <strain evidence="1">EP155</strain>
    </source>
</reference>
<name>A0A9P5CSR8_CRYP1</name>
<gene>
    <name evidence="1" type="ORF">M406DRAFT_71423</name>
</gene>
<dbReference type="AlphaFoldDB" id="A0A9P5CSR8"/>
<sequence>ARKFSKHQFGLRAPSSRGKDVANSNDLLVLLTFNFGFDTGIFSGEKHRVNLAGIYIGLACTGARPAEFVDNERKRGKDLEELFPRKPRGAADEDEKSGWLEKQLTRFTIDRGRPKALCWEDILLMVVRHPATGEDILAMSIKFAHHKGADNKPKVIADGINNNRTAIITMGCGTTVTSKRATRSISTGSSSYRFGGLVSLTIHTFEQNVECLPRIVS</sequence>